<protein>
    <submittedName>
        <fullName evidence="1">Uncharacterized protein</fullName>
    </submittedName>
</protein>
<organism evidence="1 2">
    <name type="scientific">Trametes sanguinea</name>
    <dbReference type="NCBI Taxonomy" id="158606"/>
    <lineage>
        <taxon>Eukaryota</taxon>
        <taxon>Fungi</taxon>
        <taxon>Dikarya</taxon>
        <taxon>Basidiomycota</taxon>
        <taxon>Agaricomycotina</taxon>
        <taxon>Agaricomycetes</taxon>
        <taxon>Polyporales</taxon>
        <taxon>Polyporaceae</taxon>
        <taxon>Trametes</taxon>
    </lineage>
</organism>
<proteinExistence type="predicted"/>
<reference evidence="1" key="1">
    <citation type="submission" date="2022-08" db="EMBL/GenBank/DDBJ databases">
        <title>Genome Sequence of Pycnoporus sanguineus.</title>
        <authorList>
            <person name="Buettner E."/>
        </authorList>
    </citation>
    <scope>NUCLEOTIDE SEQUENCE</scope>
    <source>
        <strain evidence="1">CG-C14</strain>
    </source>
</reference>
<accession>A0ACC1Q6P9</accession>
<name>A0ACC1Q6P9_9APHY</name>
<evidence type="ECO:0000313" key="2">
    <source>
        <dbReference type="Proteomes" id="UP001144978"/>
    </source>
</evidence>
<sequence>MSTLGQRHHSTATYTPRLVTRSAPLPVRRAQSRSRSRTRTHHSLRRAYDKQVMVVAVLLLTAGLACLSAAYYILTSVLAFNSSFVQHPTIIAPSAAASALRPTSNPTHFVNVTGEKYLSYLPHSGFHNQRISLENALVLARMLNRTLLLPPVRLGNTLSYAPFDELYAMAGNTSKAGLEYCRNIGRYNEEVPLECEEYLSYTHIPWGWLVDLSDVGADQRLLEGWDFTDAWLEDHLGISAGDIFYLKDTSRNEYSFQDFFSFDPPVRKFEQSVYIATLARRPESLIQMGTLFGSSRLHFRSAINYDLRRHVRERMAFTNPHLVNAAQAIRTALGGSYLGVHLRIGDGIFEWNAPENVRLAWWKLLWLVLGFTDDDILELEQDIFPEEAEPEPPTINPDLPAMRTPHPPLPPFPFNATPSPDFSCRAPLHTSSNLSPLNVPLFISTDARSPTYNPLLARFTRTFPCSFFLEDFPEQVAPLGKLHSPIDGVPLGSFLMPFLDAMVVGQAWQVVGTEQSTFSAFVSDVLWRTYQGFDIVQRG</sequence>
<dbReference type="Proteomes" id="UP001144978">
    <property type="component" value="Unassembled WGS sequence"/>
</dbReference>
<dbReference type="EMBL" id="JANSHE010000211">
    <property type="protein sequence ID" value="KAJ3014442.1"/>
    <property type="molecule type" value="Genomic_DNA"/>
</dbReference>
<gene>
    <name evidence="1" type="ORF">NUW54_g1307</name>
</gene>
<comment type="caution">
    <text evidence="1">The sequence shown here is derived from an EMBL/GenBank/DDBJ whole genome shotgun (WGS) entry which is preliminary data.</text>
</comment>
<evidence type="ECO:0000313" key="1">
    <source>
        <dbReference type="EMBL" id="KAJ3014442.1"/>
    </source>
</evidence>
<keyword evidence="2" id="KW-1185">Reference proteome</keyword>